<dbReference type="Gene3D" id="3.50.50.60">
    <property type="entry name" value="FAD/NAD(P)-binding domain"/>
    <property type="match status" value="3"/>
</dbReference>
<reference evidence="2" key="1">
    <citation type="journal article" date="2019" name="Int. J. Syst. Evol. Microbiol.">
        <title>The Global Catalogue of Microorganisms (GCM) 10K type strain sequencing project: providing services to taxonomists for standard genome sequencing and annotation.</title>
        <authorList>
            <consortium name="The Broad Institute Genomics Platform"/>
            <consortium name="The Broad Institute Genome Sequencing Center for Infectious Disease"/>
            <person name="Wu L."/>
            <person name="Ma J."/>
        </authorList>
    </citation>
    <scope>NUCLEOTIDE SEQUENCE [LARGE SCALE GENOMIC DNA]</scope>
    <source>
        <strain evidence="2">CCUG 52537</strain>
    </source>
</reference>
<dbReference type="Proteomes" id="UP001597124">
    <property type="component" value="Unassembled WGS sequence"/>
</dbReference>
<dbReference type="GO" id="GO:0004497">
    <property type="term" value="F:monooxygenase activity"/>
    <property type="evidence" value="ECO:0007669"/>
    <property type="project" value="UniProtKB-KW"/>
</dbReference>
<dbReference type="InterPro" id="IPR051209">
    <property type="entry name" value="FAD-bind_Monooxygenase_sf"/>
</dbReference>
<keyword evidence="2" id="KW-1185">Reference proteome</keyword>
<dbReference type="PRINTS" id="PR00411">
    <property type="entry name" value="PNDRDTASEI"/>
</dbReference>
<name>A0ABW3C774_SPHXN</name>
<comment type="caution">
    <text evidence="1">The sequence shown here is derived from an EMBL/GenBank/DDBJ whole genome shotgun (WGS) entry which is preliminary data.</text>
</comment>
<dbReference type="InterPro" id="IPR036188">
    <property type="entry name" value="FAD/NAD-bd_sf"/>
</dbReference>
<gene>
    <name evidence="1" type="ORF">ACFQ00_15465</name>
</gene>
<organism evidence="1 2">
    <name type="scientific">Sphingosinicella xenopeptidilytica</name>
    <dbReference type="NCBI Taxonomy" id="364098"/>
    <lineage>
        <taxon>Bacteria</taxon>
        <taxon>Pseudomonadati</taxon>
        <taxon>Pseudomonadota</taxon>
        <taxon>Alphaproteobacteria</taxon>
        <taxon>Sphingomonadales</taxon>
        <taxon>Sphingosinicellaceae</taxon>
        <taxon>Sphingosinicella</taxon>
    </lineage>
</organism>
<dbReference type="EMBL" id="JBHTIK010000011">
    <property type="protein sequence ID" value="MFD0849732.1"/>
    <property type="molecule type" value="Genomic_DNA"/>
</dbReference>
<keyword evidence="1" id="KW-0560">Oxidoreductase</keyword>
<accession>A0ABW3C774</accession>
<proteinExistence type="predicted"/>
<protein>
    <submittedName>
        <fullName evidence="1">Flavin-containing monooxygenase</fullName>
        <ecNumber evidence="1">1.14.13.-</ecNumber>
    </submittedName>
</protein>
<dbReference type="RefSeq" id="WP_381492719.1">
    <property type="nucleotide sequence ID" value="NZ_JBHTIK010000011.1"/>
</dbReference>
<dbReference type="PANTHER" id="PTHR42877">
    <property type="entry name" value="L-ORNITHINE N(5)-MONOOXYGENASE-RELATED"/>
    <property type="match status" value="1"/>
</dbReference>
<dbReference type="PANTHER" id="PTHR42877:SF4">
    <property type="entry name" value="FAD_NAD(P)-BINDING DOMAIN-CONTAINING PROTEIN-RELATED"/>
    <property type="match status" value="1"/>
</dbReference>
<evidence type="ECO:0000313" key="1">
    <source>
        <dbReference type="EMBL" id="MFD0849732.1"/>
    </source>
</evidence>
<dbReference type="SUPFAM" id="SSF51905">
    <property type="entry name" value="FAD/NAD(P)-binding domain"/>
    <property type="match status" value="1"/>
</dbReference>
<dbReference type="EC" id="1.14.13.-" evidence="1"/>
<sequence length="667" mass="75674">MKLPRQAMARQPQIKECNMVSMRSVQDSNGSHSSWLPEDTSELRRYLQGADTVALLPTVAHLTRDPSVLRKEWKPAFYYGNPISGLPQDEEDKIRDFCAEKLIEFVRSGKPVPSQRSYDEVRAFCQWMMPEVHEGYTGMLIEELVCDKHDPREPRWKLDSKSGAVAPHVLIIGAGESGLLLGYRLKQAGVPFTIIEKNPGVGGTWFENDYPGCRVDANSFFYSYAFARNIWEEYYSQAPDLRKYFARIAEETGLYENIVLNAEVTACVWDEQAAKWKVEYRQGDTIQLIESEFVTSAVGQLNRPSLPNIKGRELFAGPAFHSARWDHNVDLTGKRVAVIGIGASAIQIIPQVAKVAERVTVLCRSMPWLVPTPLIHEHVSEGMKWALQNIPSYALWLRATLALPGAYGMLDWVVVDPDYPPTERSVSALNDQVRAVITAWIEERIADRPDLRDLLIPSSPFAAKRITRDNGSFIETLKRDNVVVNRTPIQEIEEGGIVFTDGSREDYDVIIYATGFHASRFLMPMKVLGEDSRDLHAVWDGDDARAYLGMTVPHFPNLFILYGPNTNQAVHGGSAIMWTEFSVKYVLDAVHQMTLQGFRSLSVKQDVFETYSDRIDEAGALRTWGFSDVSSWYKNSKGRSTQNFPFSSYELWWRTHQVDLSDYELTY</sequence>
<evidence type="ECO:0000313" key="2">
    <source>
        <dbReference type="Proteomes" id="UP001597124"/>
    </source>
</evidence>
<keyword evidence="1" id="KW-0503">Monooxygenase</keyword>
<dbReference type="Pfam" id="PF13738">
    <property type="entry name" value="Pyr_redox_3"/>
    <property type="match status" value="1"/>
</dbReference>